<name>I9LJ71_9FIRM</name>
<dbReference type="AlphaFoldDB" id="I9LJ71"/>
<keyword evidence="2" id="KW-1185">Reference proteome</keyword>
<gene>
    <name evidence="1" type="ORF">FB4_2085</name>
</gene>
<proteinExistence type="predicted"/>
<dbReference type="PATRIC" id="fig|1149862.3.peg.360"/>
<evidence type="ECO:0000313" key="2">
    <source>
        <dbReference type="Proteomes" id="UP000004324"/>
    </source>
</evidence>
<sequence>MIEFMDIEEFGKERFFIMIAMTGGILRNDTGCNEKELIKVDIKPLK</sequence>
<protein>
    <submittedName>
        <fullName evidence="1">Uncharacterized protein</fullName>
    </submittedName>
</protein>
<dbReference type="EMBL" id="AKVJ01000006">
    <property type="protein sequence ID" value="EIW20466.1"/>
    <property type="molecule type" value="Genomic_DNA"/>
</dbReference>
<dbReference type="Proteomes" id="UP000004324">
    <property type="component" value="Unassembled WGS sequence"/>
</dbReference>
<reference evidence="1 2" key="1">
    <citation type="journal article" date="2012" name="J. Bacteriol.">
        <title>Draft Genome Sequences for Two Metal-Reducing Pelosinus fermentans Strains Isolated from a Cr(VI)-Contaminated Site and for Type Strain R7.</title>
        <authorList>
            <person name="Brown S.D."/>
            <person name="Podar M."/>
            <person name="Klingeman D.M."/>
            <person name="Johnson C.M."/>
            <person name="Yang Z.K."/>
            <person name="Utturkar S.M."/>
            <person name="Land M.L."/>
            <person name="Mosher J.J."/>
            <person name="Hurt R.A.Jr."/>
            <person name="Phelps T.J."/>
            <person name="Palumbo A.V."/>
            <person name="Arkin A.P."/>
            <person name="Hazen T.C."/>
            <person name="Elias D.A."/>
        </authorList>
    </citation>
    <scope>NUCLEOTIDE SEQUENCE [LARGE SCALE GENOMIC DNA]</scope>
    <source>
        <strain evidence="1 2">B4</strain>
    </source>
</reference>
<comment type="caution">
    <text evidence="1">The sequence shown here is derived from an EMBL/GenBank/DDBJ whole genome shotgun (WGS) entry which is preliminary data.</text>
</comment>
<organism evidence="1 2">
    <name type="scientific">Pelosinus fermentans B4</name>
    <dbReference type="NCBI Taxonomy" id="1149862"/>
    <lineage>
        <taxon>Bacteria</taxon>
        <taxon>Bacillati</taxon>
        <taxon>Bacillota</taxon>
        <taxon>Negativicutes</taxon>
        <taxon>Selenomonadales</taxon>
        <taxon>Sporomusaceae</taxon>
        <taxon>Pelosinus</taxon>
    </lineage>
</organism>
<evidence type="ECO:0000313" key="1">
    <source>
        <dbReference type="EMBL" id="EIW20466.1"/>
    </source>
</evidence>
<accession>I9LJ71</accession>